<dbReference type="InterPro" id="IPR016186">
    <property type="entry name" value="C-type_lectin-like/link_sf"/>
</dbReference>
<dbReference type="CDD" id="cd03590">
    <property type="entry name" value="CLECT_DC-SIGN_like"/>
    <property type="match status" value="1"/>
</dbReference>
<organism evidence="6 7">
    <name type="scientific">Strix occidentalis caurina</name>
    <name type="common">northern spotted owl</name>
    <dbReference type="NCBI Taxonomy" id="311401"/>
    <lineage>
        <taxon>Eukaryota</taxon>
        <taxon>Metazoa</taxon>
        <taxon>Chordata</taxon>
        <taxon>Craniata</taxon>
        <taxon>Vertebrata</taxon>
        <taxon>Euteleostomi</taxon>
        <taxon>Archelosauria</taxon>
        <taxon>Archosauria</taxon>
        <taxon>Dinosauria</taxon>
        <taxon>Saurischia</taxon>
        <taxon>Theropoda</taxon>
        <taxon>Coelurosauria</taxon>
        <taxon>Aves</taxon>
        <taxon>Neognathae</taxon>
        <taxon>Neoaves</taxon>
        <taxon>Telluraves</taxon>
        <taxon>Strigiformes</taxon>
        <taxon>Strigidae</taxon>
        <taxon>Strix</taxon>
    </lineage>
</organism>
<keyword evidence="4" id="KW-0812">Transmembrane</keyword>
<dbReference type="InterPro" id="IPR016187">
    <property type="entry name" value="CTDL_fold"/>
</dbReference>
<dbReference type="GO" id="GO:0030246">
    <property type="term" value="F:carbohydrate binding"/>
    <property type="evidence" value="ECO:0007669"/>
    <property type="project" value="UniProtKB-KW"/>
</dbReference>
<evidence type="ECO:0000256" key="3">
    <source>
        <dbReference type="SAM" id="MobiDB-lite"/>
    </source>
</evidence>
<dbReference type="GO" id="GO:0005886">
    <property type="term" value="C:plasma membrane"/>
    <property type="evidence" value="ECO:0007669"/>
    <property type="project" value="UniProtKB-SubCell"/>
</dbReference>
<reference evidence="6" key="1">
    <citation type="submission" date="2025-08" db="UniProtKB">
        <authorList>
            <consortium name="Ensembl"/>
        </authorList>
    </citation>
    <scope>IDENTIFICATION</scope>
</reference>
<name>A0A8D0F9W8_STROC</name>
<dbReference type="Gene3D" id="3.10.100.10">
    <property type="entry name" value="Mannose-Binding Protein A, subunit A"/>
    <property type="match status" value="1"/>
</dbReference>
<dbReference type="SMART" id="SM00034">
    <property type="entry name" value="CLECT"/>
    <property type="match status" value="1"/>
</dbReference>
<keyword evidence="7" id="KW-1185">Reference proteome</keyword>
<feature type="region of interest" description="Disordered" evidence="3">
    <location>
        <begin position="62"/>
        <end position="85"/>
    </location>
</feature>
<proteinExistence type="predicted"/>
<keyword evidence="2" id="KW-0430">Lectin</keyword>
<keyword evidence="4" id="KW-1133">Transmembrane helix</keyword>
<feature type="transmembrane region" description="Helical" evidence="4">
    <location>
        <begin position="91"/>
        <end position="114"/>
    </location>
</feature>
<reference evidence="6" key="2">
    <citation type="submission" date="2025-09" db="UniProtKB">
        <authorList>
            <consortium name="Ensembl"/>
        </authorList>
    </citation>
    <scope>IDENTIFICATION</scope>
</reference>
<dbReference type="PANTHER" id="PTHR45710">
    <property type="entry name" value="C-TYPE LECTIN DOMAIN-CONTAINING PROTEIN 180"/>
    <property type="match status" value="1"/>
</dbReference>
<evidence type="ECO:0000256" key="1">
    <source>
        <dbReference type="ARBA" id="ARBA00004401"/>
    </source>
</evidence>
<feature type="domain" description="C-type lectin" evidence="5">
    <location>
        <begin position="157"/>
        <end position="269"/>
    </location>
</feature>
<dbReference type="InterPro" id="IPR033989">
    <property type="entry name" value="CD209-like_CTLD"/>
</dbReference>
<protein>
    <submittedName>
        <fullName evidence="6">C-type lectin domain family 4 member A</fullName>
    </submittedName>
</protein>
<dbReference type="Pfam" id="PF00059">
    <property type="entry name" value="Lectin_C"/>
    <property type="match status" value="1"/>
</dbReference>
<dbReference type="AlphaFoldDB" id="A0A8D0F9W8"/>
<dbReference type="InterPro" id="IPR001304">
    <property type="entry name" value="C-type_lectin-like"/>
</dbReference>
<evidence type="ECO:0000313" key="6">
    <source>
        <dbReference type="Ensembl" id="ENSSOCP00000011477.1"/>
    </source>
</evidence>
<dbReference type="SUPFAM" id="SSF56436">
    <property type="entry name" value="C-type lectin-like"/>
    <property type="match status" value="1"/>
</dbReference>
<evidence type="ECO:0000256" key="4">
    <source>
        <dbReference type="SAM" id="Phobius"/>
    </source>
</evidence>
<evidence type="ECO:0000259" key="5">
    <source>
        <dbReference type="PROSITE" id="PS50041"/>
    </source>
</evidence>
<dbReference type="Proteomes" id="UP000694551">
    <property type="component" value="Unplaced"/>
</dbReference>
<comment type="subcellular location">
    <subcellularLocation>
        <location evidence="1">Cell membrane</location>
        <topology evidence="1">Single-pass type II membrane protein</topology>
    </subcellularLocation>
</comment>
<dbReference type="InterPro" id="IPR050828">
    <property type="entry name" value="C-type_lectin/matrix_domain"/>
</dbReference>
<dbReference type="Ensembl" id="ENSSOCT00000011780.1">
    <property type="protein sequence ID" value="ENSSOCP00000011477.1"/>
    <property type="gene ID" value="ENSSOCG00000008701.1"/>
</dbReference>
<dbReference type="PANTHER" id="PTHR45710:SF31">
    <property type="entry name" value="EARLY ACTIVATION ANTIGEN CD69"/>
    <property type="match status" value="1"/>
</dbReference>
<feature type="compositionally biased region" description="Polar residues" evidence="3">
    <location>
        <begin position="62"/>
        <end position="77"/>
    </location>
</feature>
<sequence>MPQVSPIEQCCTWQLWAPSRKTCFHSRFWGHVKASSQTPVISTASWAGAVNTVAEPDLLQKPQRSPALSQSSLLPNSTKKHEPHPQKYPQWVPWLISLLLLLVCIALVIVLLVAPFSRKGDQPTALQQAFTEWRCISVEPQGREQGWMCCPKGWKRFQKSCYYVSDDTMPWAESVQNCTGMGSHLVVINSKAEQAFLSKELQQPSRGPNFYIGLSAEKVGQWQWVDQTPFNVSAAFWRKGEPSDTSAEKCVVIHRPETTLNNWNDVRCEHHNRICEAAAVTV</sequence>
<evidence type="ECO:0000313" key="7">
    <source>
        <dbReference type="Proteomes" id="UP000694551"/>
    </source>
</evidence>
<keyword evidence="4" id="KW-0472">Membrane</keyword>
<accession>A0A8D0F9W8</accession>
<dbReference type="PROSITE" id="PS50041">
    <property type="entry name" value="C_TYPE_LECTIN_2"/>
    <property type="match status" value="1"/>
</dbReference>
<evidence type="ECO:0000256" key="2">
    <source>
        <dbReference type="ARBA" id="ARBA00022734"/>
    </source>
</evidence>